<protein>
    <recommendedName>
        <fullName evidence="2">Rhodanese domain-containing protein</fullName>
    </recommendedName>
</protein>
<dbReference type="Gene3D" id="3.40.250.10">
    <property type="entry name" value="Rhodanese-like domain"/>
    <property type="match status" value="2"/>
</dbReference>
<dbReference type="PROSITE" id="PS00380">
    <property type="entry name" value="RHODANESE_1"/>
    <property type="match status" value="1"/>
</dbReference>
<dbReference type="InterPro" id="IPR001307">
    <property type="entry name" value="Thiosulphate_STrfase_CS"/>
</dbReference>
<dbReference type="SMART" id="SM00450">
    <property type="entry name" value="RHOD"/>
    <property type="match status" value="2"/>
</dbReference>
<sequence length="267" mass="27776">MPVLISAAELGRLQDTGAPLVILDARFDVARQDIRPAVETPHIPGALYVDVATELAGDPTALSGRRPLPQIRDLQRDARRWGIDPDSIVVVYDENRNIQAARVWWVLRWAGVKDVRLLNGGFGAWTGEGRPTMVTVKVPATGTVTLSAGHLPVVDAAGAAAVAGQGILLDARARDAYLAGHIPGAVNVPSAESLGTGGVFKAVEDLRARFADAGVDGSRPVAAYCGAGIASAHAVAVLASLGIEAALYPGSWSAWSADPSRPVATDD</sequence>
<reference evidence="4" key="1">
    <citation type="submission" date="2017-05" db="EMBL/GenBank/DDBJ databases">
        <authorList>
            <person name="Macchi M."/>
            <person name="Festa S."/>
            <person name="Coppotelli B.M."/>
            <person name="Morelli I.S."/>
        </authorList>
    </citation>
    <scope>NUCLEOTIDE SEQUENCE [LARGE SCALE GENOMIC DNA]</scope>
    <source>
        <strain evidence="4">I</strain>
    </source>
</reference>
<dbReference type="EMBL" id="NHON01000001">
    <property type="protein sequence ID" value="OWJ69182.1"/>
    <property type="molecule type" value="Genomic_DNA"/>
</dbReference>
<accession>A0A211ZV55</accession>
<dbReference type="GO" id="GO:0004792">
    <property type="term" value="F:thiosulfate-cyanide sulfurtransferase activity"/>
    <property type="evidence" value="ECO:0007669"/>
    <property type="project" value="InterPro"/>
</dbReference>
<feature type="domain" description="Rhodanese" evidence="2">
    <location>
        <begin position="162"/>
        <end position="264"/>
    </location>
</feature>
<dbReference type="CDD" id="cd01448">
    <property type="entry name" value="TST_Repeat_1"/>
    <property type="match status" value="1"/>
</dbReference>
<dbReference type="Proteomes" id="UP000196655">
    <property type="component" value="Unassembled WGS sequence"/>
</dbReference>
<evidence type="ECO:0000313" key="4">
    <source>
        <dbReference type="Proteomes" id="UP000196655"/>
    </source>
</evidence>
<evidence type="ECO:0000256" key="1">
    <source>
        <dbReference type="ARBA" id="ARBA00022737"/>
    </source>
</evidence>
<name>A0A211ZV55_9PROT</name>
<keyword evidence="4" id="KW-1185">Reference proteome</keyword>
<dbReference type="RefSeq" id="WP_179221581.1">
    <property type="nucleotide sequence ID" value="NZ_NHON01000001.1"/>
</dbReference>
<evidence type="ECO:0000259" key="2">
    <source>
        <dbReference type="PROSITE" id="PS50206"/>
    </source>
</evidence>
<organism evidence="3 4">
    <name type="scientific">Inquilinus limosus</name>
    <dbReference type="NCBI Taxonomy" id="171674"/>
    <lineage>
        <taxon>Bacteria</taxon>
        <taxon>Pseudomonadati</taxon>
        <taxon>Pseudomonadota</taxon>
        <taxon>Alphaproteobacteria</taxon>
        <taxon>Rhodospirillales</taxon>
        <taxon>Rhodospirillaceae</taxon>
        <taxon>Inquilinus</taxon>
    </lineage>
</organism>
<dbReference type="AlphaFoldDB" id="A0A211ZV55"/>
<dbReference type="PANTHER" id="PTHR43855">
    <property type="entry name" value="THIOSULFATE SULFURTRANSFERASE"/>
    <property type="match status" value="1"/>
</dbReference>
<proteinExistence type="predicted"/>
<dbReference type="InterPro" id="IPR051126">
    <property type="entry name" value="Thiosulfate_sulfurtransferase"/>
</dbReference>
<keyword evidence="1" id="KW-0677">Repeat</keyword>
<dbReference type="InterPro" id="IPR036873">
    <property type="entry name" value="Rhodanese-like_dom_sf"/>
</dbReference>
<dbReference type="PROSITE" id="PS50206">
    <property type="entry name" value="RHODANESE_3"/>
    <property type="match status" value="2"/>
</dbReference>
<comment type="caution">
    <text evidence="3">The sequence shown here is derived from an EMBL/GenBank/DDBJ whole genome shotgun (WGS) entry which is preliminary data.</text>
</comment>
<gene>
    <name evidence="3" type="ORF">BWR60_01225</name>
</gene>
<dbReference type="Pfam" id="PF00581">
    <property type="entry name" value="Rhodanese"/>
    <property type="match status" value="2"/>
</dbReference>
<dbReference type="PANTHER" id="PTHR43855:SF1">
    <property type="entry name" value="THIOSULFATE SULFURTRANSFERASE"/>
    <property type="match status" value="1"/>
</dbReference>
<dbReference type="SUPFAM" id="SSF52821">
    <property type="entry name" value="Rhodanese/Cell cycle control phosphatase"/>
    <property type="match status" value="2"/>
</dbReference>
<dbReference type="InterPro" id="IPR001763">
    <property type="entry name" value="Rhodanese-like_dom"/>
</dbReference>
<feature type="domain" description="Rhodanese" evidence="2">
    <location>
        <begin position="16"/>
        <end position="134"/>
    </location>
</feature>
<evidence type="ECO:0000313" key="3">
    <source>
        <dbReference type="EMBL" id="OWJ69182.1"/>
    </source>
</evidence>